<organism evidence="2">
    <name type="scientific">Solibacter usitatus (strain Ellin6076)</name>
    <dbReference type="NCBI Taxonomy" id="234267"/>
    <lineage>
        <taxon>Bacteria</taxon>
        <taxon>Pseudomonadati</taxon>
        <taxon>Acidobacteriota</taxon>
        <taxon>Terriglobia</taxon>
        <taxon>Bryobacterales</taxon>
        <taxon>Solibacteraceae</taxon>
        <taxon>Candidatus Solibacter</taxon>
    </lineage>
</organism>
<keyword evidence="2" id="KW-0808">Transferase</keyword>
<evidence type="ECO:0000313" key="2">
    <source>
        <dbReference type="EMBL" id="ABJ82836.1"/>
    </source>
</evidence>
<dbReference type="GO" id="GO:0016747">
    <property type="term" value="F:acyltransferase activity, transferring groups other than amino-acyl groups"/>
    <property type="evidence" value="ECO:0007669"/>
    <property type="project" value="InterPro"/>
</dbReference>
<feature type="domain" description="N-acetyltransferase" evidence="1">
    <location>
        <begin position="25"/>
        <end position="96"/>
    </location>
</feature>
<dbReference type="PANTHER" id="PTHR41700:SF1">
    <property type="entry name" value="N-ACETYLTRANSFERASE DOMAIN-CONTAINING PROTEIN"/>
    <property type="match status" value="1"/>
</dbReference>
<dbReference type="STRING" id="234267.Acid_1846"/>
<dbReference type="HOGENOM" id="CLU_061573_1_0_0"/>
<protein>
    <submittedName>
        <fullName evidence="2">GCN5-related N-acetyltransferase</fullName>
    </submittedName>
</protein>
<dbReference type="SUPFAM" id="SSF55729">
    <property type="entry name" value="Acyl-CoA N-acyltransferases (Nat)"/>
    <property type="match status" value="1"/>
</dbReference>
<dbReference type="PANTHER" id="PTHR41700">
    <property type="entry name" value="GCN5-RELATED N-ACETYLTRANSFERASE"/>
    <property type="match status" value="1"/>
</dbReference>
<evidence type="ECO:0000259" key="1">
    <source>
        <dbReference type="Pfam" id="PF00583"/>
    </source>
</evidence>
<sequence>MQKTIWSFDDIELLPLRFLVVVSKVGGHVFGAYDCGKMIGFCFAIPGIKPDGNPYLHSHMLGVMPEYRNLQIGRRLKLRQREDALARGITLMEWTFDPLELKNANLNIEKLGAIVRRYAPNQYGTTSSPLHGGLPTDRCVAEWWLDSPRVRGVMGEGPRVAAACDRERISYPVDIARIREEDNERARAIQRENAHRFIDAFARGLAVTGFERSDTEGAYLLEPWQ</sequence>
<name>Q027H7_SOLUE</name>
<dbReference type="InParanoid" id="Q027H7"/>
<dbReference type="CDD" id="cd04301">
    <property type="entry name" value="NAT_SF"/>
    <property type="match status" value="1"/>
</dbReference>
<dbReference type="Gene3D" id="3.40.630.30">
    <property type="match status" value="1"/>
</dbReference>
<gene>
    <name evidence="2" type="ordered locus">Acid_1846</name>
</gene>
<dbReference type="InterPro" id="IPR016181">
    <property type="entry name" value="Acyl_CoA_acyltransferase"/>
</dbReference>
<proteinExistence type="predicted"/>
<dbReference type="InterPro" id="IPR000182">
    <property type="entry name" value="GNAT_dom"/>
</dbReference>
<dbReference type="OrthoDB" id="9797990at2"/>
<reference evidence="2" key="1">
    <citation type="submission" date="2006-10" db="EMBL/GenBank/DDBJ databases">
        <title>Complete sequence of Solibacter usitatus Ellin6076.</title>
        <authorList>
            <consortium name="US DOE Joint Genome Institute"/>
            <person name="Copeland A."/>
            <person name="Lucas S."/>
            <person name="Lapidus A."/>
            <person name="Barry K."/>
            <person name="Detter J.C."/>
            <person name="Glavina del Rio T."/>
            <person name="Hammon N."/>
            <person name="Israni S."/>
            <person name="Dalin E."/>
            <person name="Tice H."/>
            <person name="Pitluck S."/>
            <person name="Thompson L.S."/>
            <person name="Brettin T."/>
            <person name="Bruce D."/>
            <person name="Han C."/>
            <person name="Tapia R."/>
            <person name="Gilna P."/>
            <person name="Schmutz J."/>
            <person name="Larimer F."/>
            <person name="Land M."/>
            <person name="Hauser L."/>
            <person name="Kyrpides N."/>
            <person name="Mikhailova N."/>
            <person name="Janssen P.H."/>
            <person name="Kuske C.R."/>
            <person name="Richardson P."/>
        </authorList>
    </citation>
    <scope>NUCLEOTIDE SEQUENCE</scope>
    <source>
        <strain evidence="2">Ellin6076</strain>
    </source>
</reference>
<dbReference type="Pfam" id="PF00583">
    <property type="entry name" value="Acetyltransf_1"/>
    <property type="match status" value="1"/>
</dbReference>
<dbReference type="EMBL" id="CP000473">
    <property type="protein sequence ID" value="ABJ82836.1"/>
    <property type="molecule type" value="Genomic_DNA"/>
</dbReference>
<dbReference type="InterPro" id="IPR038764">
    <property type="entry name" value="GNAT_N_AcTrfase_prd"/>
</dbReference>
<dbReference type="KEGG" id="sus:Acid_1846"/>
<dbReference type="eggNOG" id="COG3375">
    <property type="taxonomic scope" value="Bacteria"/>
</dbReference>
<dbReference type="AlphaFoldDB" id="Q027H7"/>
<accession>Q027H7</accession>